<keyword evidence="1 2" id="KW-0238">DNA-binding</keyword>
<dbReference type="Gene3D" id="1.10.357.10">
    <property type="entry name" value="Tetracycline Repressor, domain 2"/>
    <property type="match status" value="1"/>
</dbReference>
<accession>A0ABN1G401</accession>
<dbReference type="PROSITE" id="PS50977">
    <property type="entry name" value="HTH_TETR_2"/>
    <property type="match status" value="1"/>
</dbReference>
<dbReference type="SUPFAM" id="SSF46689">
    <property type="entry name" value="Homeodomain-like"/>
    <property type="match status" value="1"/>
</dbReference>
<evidence type="ECO:0000313" key="5">
    <source>
        <dbReference type="Proteomes" id="UP001500957"/>
    </source>
</evidence>
<evidence type="ECO:0000313" key="4">
    <source>
        <dbReference type="EMBL" id="GAA0603551.1"/>
    </source>
</evidence>
<feature type="domain" description="HTH tetR-type" evidence="3">
    <location>
        <begin position="23"/>
        <end position="83"/>
    </location>
</feature>
<feature type="DNA-binding region" description="H-T-H motif" evidence="2">
    <location>
        <begin position="46"/>
        <end position="65"/>
    </location>
</feature>
<name>A0ABN1G401_9ACTN</name>
<dbReference type="InterPro" id="IPR050109">
    <property type="entry name" value="HTH-type_TetR-like_transc_reg"/>
</dbReference>
<proteinExistence type="predicted"/>
<dbReference type="EMBL" id="BAAAHE010000002">
    <property type="protein sequence ID" value="GAA0603551.1"/>
    <property type="molecule type" value="Genomic_DNA"/>
</dbReference>
<dbReference type="PANTHER" id="PTHR30055:SF223">
    <property type="entry name" value="HTH-TYPE TRANSCRIPTIONAL REGULATOR UIDR"/>
    <property type="match status" value="1"/>
</dbReference>
<comment type="caution">
    <text evidence="4">The sequence shown here is derived from an EMBL/GenBank/DDBJ whole genome shotgun (WGS) entry which is preliminary data.</text>
</comment>
<dbReference type="PRINTS" id="PR00455">
    <property type="entry name" value="HTHTETR"/>
</dbReference>
<reference evidence="4 5" key="1">
    <citation type="journal article" date="2019" name="Int. J. Syst. Evol. Microbiol.">
        <title>The Global Catalogue of Microorganisms (GCM) 10K type strain sequencing project: providing services to taxonomists for standard genome sequencing and annotation.</title>
        <authorList>
            <consortium name="The Broad Institute Genomics Platform"/>
            <consortium name="The Broad Institute Genome Sequencing Center for Infectious Disease"/>
            <person name="Wu L."/>
            <person name="Ma J."/>
        </authorList>
    </citation>
    <scope>NUCLEOTIDE SEQUENCE [LARGE SCALE GENOMIC DNA]</scope>
    <source>
        <strain evidence="4 5">JCM 10671</strain>
    </source>
</reference>
<dbReference type="PANTHER" id="PTHR30055">
    <property type="entry name" value="HTH-TYPE TRANSCRIPTIONAL REGULATOR RUTR"/>
    <property type="match status" value="1"/>
</dbReference>
<protein>
    <submittedName>
        <fullName evidence="4">TetR/AcrR family transcriptional regulator</fullName>
    </submittedName>
</protein>
<evidence type="ECO:0000256" key="2">
    <source>
        <dbReference type="PROSITE-ProRule" id="PRU00335"/>
    </source>
</evidence>
<gene>
    <name evidence="4" type="ORF">GCM10009547_01440</name>
</gene>
<evidence type="ECO:0000256" key="1">
    <source>
        <dbReference type="ARBA" id="ARBA00023125"/>
    </source>
</evidence>
<dbReference type="PROSITE" id="PS01081">
    <property type="entry name" value="HTH_TETR_1"/>
    <property type="match status" value="1"/>
</dbReference>
<evidence type="ECO:0000259" key="3">
    <source>
        <dbReference type="PROSITE" id="PS50977"/>
    </source>
</evidence>
<dbReference type="InterPro" id="IPR009057">
    <property type="entry name" value="Homeodomain-like_sf"/>
</dbReference>
<dbReference type="InterPro" id="IPR001647">
    <property type="entry name" value="HTH_TetR"/>
</dbReference>
<dbReference type="Pfam" id="PF00440">
    <property type="entry name" value="TetR_N"/>
    <property type="match status" value="1"/>
</dbReference>
<dbReference type="InterPro" id="IPR023772">
    <property type="entry name" value="DNA-bd_HTH_TetR-type_CS"/>
</dbReference>
<organism evidence="4 5">
    <name type="scientific">Sporichthya brevicatena</name>
    <dbReference type="NCBI Taxonomy" id="171442"/>
    <lineage>
        <taxon>Bacteria</taxon>
        <taxon>Bacillati</taxon>
        <taxon>Actinomycetota</taxon>
        <taxon>Actinomycetes</taxon>
        <taxon>Sporichthyales</taxon>
        <taxon>Sporichthyaceae</taxon>
        <taxon>Sporichthya</taxon>
    </lineage>
</organism>
<sequence>MATRIRATATTAAGTPRLRRSTSEVRELLLKAAHDCFQDKGYHATSTREIAQRAGVTEPMLFRHFGSKSALFERAVFDPFVEFIADFIVRASDLDAAAAKAPQLARHFVGGFFRIFVDHRDLIVTMLGQQDEGGQPRLAASVALDAQFDAFAEVVDSFVSVEGEQIMDAGLAIRFTLSFLLGTALADGHLFSLSEGDRSPDEVVQEMTDFVLRAIGHRIV</sequence>
<dbReference type="Proteomes" id="UP001500957">
    <property type="component" value="Unassembled WGS sequence"/>
</dbReference>
<keyword evidence="5" id="KW-1185">Reference proteome</keyword>